<evidence type="ECO:0000313" key="2">
    <source>
        <dbReference type="EMBL" id="USW50180.1"/>
    </source>
</evidence>
<proteinExistence type="predicted"/>
<dbReference type="EMBL" id="CP099419">
    <property type="protein sequence ID" value="USW50180.1"/>
    <property type="molecule type" value="Genomic_DNA"/>
</dbReference>
<protein>
    <recommendedName>
        <fullName evidence="4">F-box domain-containing protein</fullName>
    </recommendedName>
</protein>
<name>A0A9Q9AJH4_9PEZI</name>
<accession>A0A9Q9AJH4</accession>
<keyword evidence="3" id="KW-1185">Reference proteome</keyword>
<feature type="region of interest" description="Disordered" evidence="1">
    <location>
        <begin position="166"/>
        <end position="190"/>
    </location>
</feature>
<gene>
    <name evidence="2" type="ORF">Slin15195_G034990</name>
</gene>
<evidence type="ECO:0000256" key="1">
    <source>
        <dbReference type="SAM" id="MobiDB-lite"/>
    </source>
</evidence>
<feature type="compositionally biased region" description="Pro residues" evidence="1">
    <location>
        <begin position="168"/>
        <end position="190"/>
    </location>
</feature>
<reference evidence="2" key="1">
    <citation type="submission" date="2022-06" db="EMBL/GenBank/DDBJ databases">
        <title>Complete genome sequences of two strains of the flax pathogen Septoria linicola.</title>
        <authorList>
            <person name="Lapalu N."/>
            <person name="Simon A."/>
            <person name="Demenou B."/>
            <person name="Paumier D."/>
            <person name="Guillot M.-P."/>
            <person name="Gout L."/>
            <person name="Valade R."/>
        </authorList>
    </citation>
    <scope>NUCLEOTIDE SEQUENCE</scope>
    <source>
        <strain evidence="2">SE15195</strain>
    </source>
</reference>
<sequence length="190" mass="21574">MKPVSSLDLLAPTGDVHPEKLKDVAKLHEETFIEVLSEVSHIEKLENITEMFEAVIVLCRAKDIVRMRLVNRHWKNTIDNPLQVQQALFRRPQRTGRVLQLDPDVDPDLFKISKYRIANHLPLSQIQPGTKYSIPAQLNPFICRRTPSSIQAPLDRRATLSETILIKSPPPDFSPTQPTTPPIEKNPPIA</sequence>
<dbReference type="AlphaFoldDB" id="A0A9Q9AJH4"/>
<evidence type="ECO:0000313" key="3">
    <source>
        <dbReference type="Proteomes" id="UP001056384"/>
    </source>
</evidence>
<evidence type="ECO:0008006" key="4">
    <source>
        <dbReference type="Google" id="ProtNLM"/>
    </source>
</evidence>
<dbReference type="Proteomes" id="UP001056384">
    <property type="component" value="Chromosome 2"/>
</dbReference>
<organism evidence="2 3">
    <name type="scientific">Septoria linicola</name>
    <dbReference type="NCBI Taxonomy" id="215465"/>
    <lineage>
        <taxon>Eukaryota</taxon>
        <taxon>Fungi</taxon>
        <taxon>Dikarya</taxon>
        <taxon>Ascomycota</taxon>
        <taxon>Pezizomycotina</taxon>
        <taxon>Dothideomycetes</taxon>
        <taxon>Dothideomycetidae</taxon>
        <taxon>Mycosphaerellales</taxon>
        <taxon>Mycosphaerellaceae</taxon>
        <taxon>Septoria</taxon>
    </lineage>
</organism>